<dbReference type="EMBL" id="KQ241690">
    <property type="protein sequence ID" value="KNC85675.1"/>
    <property type="molecule type" value="Genomic_DNA"/>
</dbReference>
<evidence type="ECO:0000313" key="3">
    <source>
        <dbReference type="Proteomes" id="UP000054560"/>
    </source>
</evidence>
<name>A0A0L0G9K1_9EUKA</name>
<evidence type="ECO:0000256" key="1">
    <source>
        <dbReference type="SAM" id="MobiDB-lite"/>
    </source>
</evidence>
<accession>A0A0L0G9K1</accession>
<sequence>MTVPNANQPLLNDTNSVFITSDTSDSMPALLPNSSSASEYEMTEGTVRTEGHASRVSQHNRRLRTHVHRQVGMLNKRVERLEDIEINSLETPRTIKMDNTIENCNRENVVLEQENENPTFTSTWTLRTMPRQEERTTSWEPIPERESIRTNGRTVDGSRRS</sequence>
<feature type="region of interest" description="Disordered" evidence="1">
    <location>
        <begin position="129"/>
        <end position="161"/>
    </location>
</feature>
<evidence type="ECO:0000313" key="2">
    <source>
        <dbReference type="EMBL" id="KNC85675.1"/>
    </source>
</evidence>
<organism evidence="2 3">
    <name type="scientific">Sphaeroforma arctica JP610</name>
    <dbReference type="NCBI Taxonomy" id="667725"/>
    <lineage>
        <taxon>Eukaryota</taxon>
        <taxon>Ichthyosporea</taxon>
        <taxon>Ichthyophonida</taxon>
        <taxon>Sphaeroforma</taxon>
    </lineage>
</organism>
<dbReference type="RefSeq" id="XP_014159577.1">
    <property type="nucleotide sequence ID" value="XM_014304102.1"/>
</dbReference>
<feature type="compositionally biased region" description="Basic and acidic residues" evidence="1">
    <location>
        <begin position="130"/>
        <end position="148"/>
    </location>
</feature>
<proteinExistence type="predicted"/>
<gene>
    <name evidence="2" type="ORF">SARC_02159</name>
</gene>
<dbReference type="GeneID" id="25902663"/>
<protein>
    <submittedName>
        <fullName evidence="2">Uncharacterized protein</fullName>
    </submittedName>
</protein>
<reference evidence="2 3" key="1">
    <citation type="submission" date="2011-02" db="EMBL/GenBank/DDBJ databases">
        <title>The Genome Sequence of Sphaeroforma arctica JP610.</title>
        <authorList>
            <consortium name="The Broad Institute Genome Sequencing Platform"/>
            <person name="Russ C."/>
            <person name="Cuomo C."/>
            <person name="Young S.K."/>
            <person name="Zeng Q."/>
            <person name="Gargeya S."/>
            <person name="Alvarado L."/>
            <person name="Berlin A."/>
            <person name="Chapman S.B."/>
            <person name="Chen Z."/>
            <person name="Freedman E."/>
            <person name="Gellesch M."/>
            <person name="Goldberg J."/>
            <person name="Griggs A."/>
            <person name="Gujja S."/>
            <person name="Heilman E."/>
            <person name="Heiman D."/>
            <person name="Howarth C."/>
            <person name="Mehta T."/>
            <person name="Neiman D."/>
            <person name="Pearson M."/>
            <person name="Roberts A."/>
            <person name="Saif S."/>
            <person name="Shea T."/>
            <person name="Shenoy N."/>
            <person name="Sisk P."/>
            <person name="Stolte C."/>
            <person name="Sykes S."/>
            <person name="White J."/>
            <person name="Yandava C."/>
            <person name="Burger G."/>
            <person name="Gray M.W."/>
            <person name="Holland P.W.H."/>
            <person name="King N."/>
            <person name="Lang F.B.F."/>
            <person name="Roger A.J."/>
            <person name="Ruiz-Trillo I."/>
            <person name="Haas B."/>
            <person name="Nusbaum C."/>
            <person name="Birren B."/>
        </authorList>
    </citation>
    <scope>NUCLEOTIDE SEQUENCE [LARGE SCALE GENOMIC DNA]</scope>
    <source>
        <strain evidence="2 3">JP610</strain>
    </source>
</reference>
<keyword evidence="3" id="KW-1185">Reference proteome</keyword>
<dbReference type="Proteomes" id="UP000054560">
    <property type="component" value="Unassembled WGS sequence"/>
</dbReference>
<dbReference type="AlphaFoldDB" id="A0A0L0G9K1"/>